<gene>
    <name evidence="2" type="ORF">DSCW_15010</name>
</gene>
<dbReference type="Proteomes" id="UP000427769">
    <property type="component" value="Chromosome"/>
</dbReference>
<name>A0A5K7Z6K5_9BACT</name>
<keyword evidence="1" id="KW-1133">Transmembrane helix</keyword>
<evidence type="ECO:0000313" key="2">
    <source>
        <dbReference type="EMBL" id="BBO74084.1"/>
    </source>
</evidence>
<dbReference type="KEGG" id="dwd:DSCW_15010"/>
<sequence length="140" mass="15955">MRKTRTIYFFSITITAILIGTGFLSVPCTHAREKASSSFSGIVIYSGDVKPFEIVATVMEIHPYEIPPRINVAEIDILLTAYKYENQVKEPRLTNQNGSIVEIQDFEKGQRVKVRGLEREDGTVIAEQIQILPKWKKKKK</sequence>
<keyword evidence="1" id="KW-0472">Membrane</keyword>
<dbReference type="AlphaFoldDB" id="A0A5K7Z6K5"/>
<keyword evidence="3" id="KW-1185">Reference proteome</keyword>
<dbReference type="EMBL" id="AP021875">
    <property type="protein sequence ID" value="BBO74084.1"/>
    <property type="molecule type" value="Genomic_DNA"/>
</dbReference>
<accession>A0A5K7Z6K5</accession>
<reference evidence="2 3" key="1">
    <citation type="submission" date="2019-11" db="EMBL/GenBank/DDBJ databases">
        <title>Comparative genomics of hydrocarbon-degrading Desulfosarcina strains.</title>
        <authorList>
            <person name="Watanabe M."/>
            <person name="Kojima H."/>
            <person name="Fukui M."/>
        </authorList>
    </citation>
    <scope>NUCLEOTIDE SEQUENCE [LARGE SCALE GENOMIC DNA]</scope>
    <source>
        <strain evidence="2 3">PP31</strain>
    </source>
</reference>
<organism evidence="2 3">
    <name type="scientific">Desulfosarcina widdelii</name>
    <dbReference type="NCBI Taxonomy" id="947919"/>
    <lineage>
        <taxon>Bacteria</taxon>
        <taxon>Pseudomonadati</taxon>
        <taxon>Thermodesulfobacteriota</taxon>
        <taxon>Desulfobacteria</taxon>
        <taxon>Desulfobacterales</taxon>
        <taxon>Desulfosarcinaceae</taxon>
        <taxon>Desulfosarcina</taxon>
    </lineage>
</organism>
<evidence type="ECO:0008006" key="4">
    <source>
        <dbReference type="Google" id="ProtNLM"/>
    </source>
</evidence>
<dbReference type="RefSeq" id="WP_155303139.1">
    <property type="nucleotide sequence ID" value="NZ_AP021875.1"/>
</dbReference>
<protein>
    <recommendedName>
        <fullName evidence="4">DUF5666 domain-containing protein</fullName>
    </recommendedName>
</protein>
<keyword evidence="1" id="KW-0812">Transmembrane</keyword>
<feature type="transmembrane region" description="Helical" evidence="1">
    <location>
        <begin position="7"/>
        <end position="26"/>
    </location>
</feature>
<evidence type="ECO:0000256" key="1">
    <source>
        <dbReference type="SAM" id="Phobius"/>
    </source>
</evidence>
<proteinExistence type="predicted"/>
<evidence type="ECO:0000313" key="3">
    <source>
        <dbReference type="Proteomes" id="UP000427769"/>
    </source>
</evidence>